<proteinExistence type="predicted"/>
<feature type="chain" id="PRO_5014947754" evidence="1">
    <location>
        <begin position="27"/>
        <end position="71"/>
    </location>
</feature>
<accession>A0A2M4D6I2</accession>
<evidence type="ECO:0000256" key="1">
    <source>
        <dbReference type="SAM" id="SignalP"/>
    </source>
</evidence>
<keyword evidence="1" id="KW-0732">Signal</keyword>
<feature type="signal peptide" evidence="1">
    <location>
        <begin position="1"/>
        <end position="26"/>
    </location>
</feature>
<name>A0A2M4D6I2_ANODA</name>
<dbReference type="AlphaFoldDB" id="A0A2M4D6I2"/>
<sequence>MHQHLFRENLCLLLLLLLLLLLRTDNETVRGWWLPKIYRLIQLCTPTLLEGSTSTIWLHHCRLIKIPNHPG</sequence>
<protein>
    <submittedName>
        <fullName evidence="2">Putative secreted protein</fullName>
    </submittedName>
</protein>
<reference evidence="2" key="1">
    <citation type="submission" date="2018-01" db="EMBL/GenBank/DDBJ databases">
        <title>An insight into the sialome of Amazonian anophelines.</title>
        <authorList>
            <person name="Ribeiro J.M."/>
            <person name="Scarpassa V."/>
            <person name="Calvo E."/>
        </authorList>
    </citation>
    <scope>NUCLEOTIDE SEQUENCE</scope>
</reference>
<organism evidence="2">
    <name type="scientific">Anopheles darlingi</name>
    <name type="common">Mosquito</name>
    <dbReference type="NCBI Taxonomy" id="43151"/>
    <lineage>
        <taxon>Eukaryota</taxon>
        <taxon>Metazoa</taxon>
        <taxon>Ecdysozoa</taxon>
        <taxon>Arthropoda</taxon>
        <taxon>Hexapoda</taxon>
        <taxon>Insecta</taxon>
        <taxon>Pterygota</taxon>
        <taxon>Neoptera</taxon>
        <taxon>Endopterygota</taxon>
        <taxon>Diptera</taxon>
        <taxon>Nematocera</taxon>
        <taxon>Culicoidea</taxon>
        <taxon>Culicidae</taxon>
        <taxon>Anophelinae</taxon>
        <taxon>Anopheles</taxon>
    </lineage>
</organism>
<evidence type="ECO:0000313" key="2">
    <source>
        <dbReference type="EMBL" id="MBW73157.1"/>
    </source>
</evidence>
<dbReference type="EMBL" id="GGFL01008979">
    <property type="protein sequence ID" value="MBW73157.1"/>
    <property type="molecule type" value="Transcribed_RNA"/>
</dbReference>